<dbReference type="AlphaFoldDB" id="A0A0E9UBS3"/>
<accession>A0A0E9UBS3</accession>
<name>A0A0E9UBS3_ANGAN</name>
<reference evidence="1" key="2">
    <citation type="journal article" date="2015" name="Fish Shellfish Immunol.">
        <title>Early steps in the European eel (Anguilla anguilla)-Vibrio vulnificus interaction in the gills: Role of the RtxA13 toxin.</title>
        <authorList>
            <person name="Callol A."/>
            <person name="Pajuelo D."/>
            <person name="Ebbesson L."/>
            <person name="Teles M."/>
            <person name="MacKenzie S."/>
            <person name="Amaro C."/>
        </authorList>
    </citation>
    <scope>NUCLEOTIDE SEQUENCE</scope>
</reference>
<evidence type="ECO:0000313" key="1">
    <source>
        <dbReference type="EMBL" id="JAH63187.1"/>
    </source>
</evidence>
<dbReference type="EMBL" id="GBXM01045390">
    <property type="protein sequence ID" value="JAH63187.1"/>
    <property type="molecule type" value="Transcribed_RNA"/>
</dbReference>
<organism evidence="1">
    <name type="scientific">Anguilla anguilla</name>
    <name type="common">European freshwater eel</name>
    <name type="synonym">Muraena anguilla</name>
    <dbReference type="NCBI Taxonomy" id="7936"/>
    <lineage>
        <taxon>Eukaryota</taxon>
        <taxon>Metazoa</taxon>
        <taxon>Chordata</taxon>
        <taxon>Craniata</taxon>
        <taxon>Vertebrata</taxon>
        <taxon>Euteleostomi</taxon>
        <taxon>Actinopterygii</taxon>
        <taxon>Neopterygii</taxon>
        <taxon>Teleostei</taxon>
        <taxon>Anguilliformes</taxon>
        <taxon>Anguillidae</taxon>
        <taxon>Anguilla</taxon>
    </lineage>
</organism>
<protein>
    <submittedName>
        <fullName evidence="1">Uncharacterized protein</fullName>
    </submittedName>
</protein>
<proteinExistence type="predicted"/>
<reference evidence="1" key="1">
    <citation type="submission" date="2014-11" db="EMBL/GenBank/DDBJ databases">
        <authorList>
            <person name="Amaro Gonzalez C."/>
        </authorList>
    </citation>
    <scope>NUCLEOTIDE SEQUENCE</scope>
</reference>
<sequence length="17" mass="1918">MLWSAVRTQAWLALSGK</sequence>